<evidence type="ECO:0000259" key="5">
    <source>
        <dbReference type="Pfam" id="PF00140"/>
    </source>
</evidence>
<dbReference type="Pfam" id="PF04545">
    <property type="entry name" value="Sigma70_r4"/>
    <property type="match status" value="1"/>
</dbReference>
<evidence type="ECO:0000313" key="9">
    <source>
        <dbReference type="Proteomes" id="UP000307244"/>
    </source>
</evidence>
<evidence type="ECO:0000313" key="8">
    <source>
        <dbReference type="EMBL" id="TKC06997.1"/>
    </source>
</evidence>
<evidence type="ECO:0000256" key="2">
    <source>
        <dbReference type="ARBA" id="ARBA00023082"/>
    </source>
</evidence>
<comment type="caution">
    <text evidence="8">The sequence shown here is derived from an EMBL/GenBank/DDBJ whole genome shotgun (WGS) entry which is preliminary data.</text>
</comment>
<dbReference type="InterPro" id="IPR014284">
    <property type="entry name" value="RNA_pol_sigma-70_dom"/>
</dbReference>
<dbReference type="InterPro" id="IPR009042">
    <property type="entry name" value="RNA_pol_sigma70_r1_2"/>
</dbReference>
<dbReference type="Gene3D" id="1.20.120.1810">
    <property type="match status" value="1"/>
</dbReference>
<feature type="domain" description="RNA polymerase sigma-70 region 4" evidence="7">
    <location>
        <begin position="222"/>
        <end position="275"/>
    </location>
</feature>
<dbReference type="OrthoDB" id="9809557at2"/>
<keyword evidence="9" id="KW-1185">Reference proteome</keyword>
<evidence type="ECO:0000256" key="4">
    <source>
        <dbReference type="ARBA" id="ARBA00023163"/>
    </source>
</evidence>
<name>A0A4U1CHZ6_9SPHI</name>
<keyword evidence="3" id="KW-0238">DNA-binding</keyword>
<evidence type="ECO:0000256" key="3">
    <source>
        <dbReference type="ARBA" id="ARBA00023125"/>
    </source>
</evidence>
<dbReference type="Gene3D" id="1.10.10.10">
    <property type="entry name" value="Winged helix-like DNA-binding domain superfamily/Winged helix DNA-binding domain"/>
    <property type="match status" value="2"/>
</dbReference>
<keyword evidence="2" id="KW-0731">Sigma factor</keyword>
<dbReference type="AlphaFoldDB" id="A0A4U1CHZ6"/>
<dbReference type="InterPro" id="IPR000943">
    <property type="entry name" value="RNA_pol_sigma70"/>
</dbReference>
<dbReference type="PANTHER" id="PTHR30603:SF47">
    <property type="entry name" value="RNA POLYMERASE SIGMA FACTOR SIGD, CHLOROPLASTIC"/>
    <property type="match status" value="1"/>
</dbReference>
<dbReference type="Proteomes" id="UP000307244">
    <property type="component" value="Unassembled WGS sequence"/>
</dbReference>
<dbReference type="InterPro" id="IPR007630">
    <property type="entry name" value="RNA_pol_sigma70_r4"/>
</dbReference>
<dbReference type="SUPFAM" id="SSF88659">
    <property type="entry name" value="Sigma3 and sigma4 domains of RNA polymerase sigma factors"/>
    <property type="match status" value="2"/>
</dbReference>
<dbReference type="InterPro" id="IPR013324">
    <property type="entry name" value="RNA_pol_sigma_r3/r4-like"/>
</dbReference>
<dbReference type="InterPro" id="IPR036388">
    <property type="entry name" value="WH-like_DNA-bd_sf"/>
</dbReference>
<dbReference type="PRINTS" id="PR00046">
    <property type="entry name" value="SIGMA70FCT"/>
</dbReference>
<dbReference type="InterPro" id="IPR050239">
    <property type="entry name" value="Sigma-70_RNA_pol_init_factors"/>
</dbReference>
<dbReference type="NCBIfam" id="TIGR02937">
    <property type="entry name" value="sigma70-ECF"/>
    <property type="match status" value="1"/>
</dbReference>
<dbReference type="EMBL" id="SWBQ01000002">
    <property type="protein sequence ID" value="TKC06997.1"/>
    <property type="molecule type" value="Genomic_DNA"/>
</dbReference>
<reference evidence="8 9" key="1">
    <citation type="submission" date="2019-04" db="EMBL/GenBank/DDBJ databases">
        <title>Pedobacter sp. RP-3-15 sp. nov., isolated from Arctic soil.</title>
        <authorList>
            <person name="Dahal R.H."/>
            <person name="Kim D.-U."/>
        </authorList>
    </citation>
    <scope>NUCLEOTIDE SEQUENCE [LARGE SCALE GENOMIC DNA]</scope>
    <source>
        <strain evidence="8 9">RP-3-15</strain>
    </source>
</reference>
<keyword evidence="1" id="KW-0805">Transcription regulation</keyword>
<protein>
    <submittedName>
        <fullName evidence="8">Sigma-70 family RNA polymerase sigma factor</fullName>
    </submittedName>
</protein>
<dbReference type="Pfam" id="PF04542">
    <property type="entry name" value="Sigma70_r2"/>
    <property type="match status" value="1"/>
</dbReference>
<dbReference type="InterPro" id="IPR007627">
    <property type="entry name" value="RNA_pol_sigma70_r2"/>
</dbReference>
<feature type="domain" description="RNA polymerase sigma-70 region 2" evidence="6">
    <location>
        <begin position="53"/>
        <end position="122"/>
    </location>
</feature>
<evidence type="ECO:0000259" key="6">
    <source>
        <dbReference type="Pfam" id="PF04542"/>
    </source>
</evidence>
<sequence>MRALRINQLATTHTAILDRYLAEIGKYELILPDEEVLLGQKIKNGDKSALDKLVIANLKFVVSVAKRYQNNGLALEDLISEGNKGLIRAAQSFDPTRGFKFISFAVWSIRQSIMRAISEKRRIVRLPGNQIVAIAKLFHADGELEQRLERKPTTRELADYMAIDEIKIADYFAHSAFAVSLDREFEIANGKIGSMLDLIDKNEIKSDTQLIYESDSIQLERLLNTLKKRERLIVKLSYGIGAGYGLDTGDVAEKVGLSKERVRQLRMKAIKKLKKVAKVEMFY</sequence>
<dbReference type="SUPFAM" id="SSF88946">
    <property type="entry name" value="Sigma2 domain of RNA polymerase sigma factors"/>
    <property type="match status" value="1"/>
</dbReference>
<dbReference type="Pfam" id="PF00140">
    <property type="entry name" value="Sigma70_r1_2"/>
    <property type="match status" value="1"/>
</dbReference>
<keyword evidence="4" id="KW-0804">Transcription</keyword>
<evidence type="ECO:0000259" key="7">
    <source>
        <dbReference type="Pfam" id="PF04545"/>
    </source>
</evidence>
<dbReference type="GO" id="GO:0003677">
    <property type="term" value="F:DNA binding"/>
    <property type="evidence" value="ECO:0007669"/>
    <property type="project" value="UniProtKB-KW"/>
</dbReference>
<proteinExistence type="predicted"/>
<dbReference type="GO" id="GO:0006352">
    <property type="term" value="P:DNA-templated transcription initiation"/>
    <property type="evidence" value="ECO:0007669"/>
    <property type="project" value="InterPro"/>
</dbReference>
<gene>
    <name evidence="8" type="ORF">FA047_06935</name>
</gene>
<evidence type="ECO:0000256" key="1">
    <source>
        <dbReference type="ARBA" id="ARBA00023015"/>
    </source>
</evidence>
<dbReference type="GO" id="GO:0016987">
    <property type="term" value="F:sigma factor activity"/>
    <property type="evidence" value="ECO:0007669"/>
    <property type="project" value="UniProtKB-KW"/>
</dbReference>
<dbReference type="PANTHER" id="PTHR30603">
    <property type="entry name" value="RNA POLYMERASE SIGMA FACTOR RPO"/>
    <property type="match status" value="1"/>
</dbReference>
<feature type="domain" description="RNA polymerase sigma-70 region 1.2" evidence="5">
    <location>
        <begin position="17"/>
        <end position="47"/>
    </location>
</feature>
<accession>A0A4U1CHZ6</accession>
<organism evidence="8 9">
    <name type="scientific">Pedobacter frigoris</name>
    <dbReference type="NCBI Taxonomy" id="2571272"/>
    <lineage>
        <taxon>Bacteria</taxon>
        <taxon>Pseudomonadati</taxon>
        <taxon>Bacteroidota</taxon>
        <taxon>Sphingobacteriia</taxon>
        <taxon>Sphingobacteriales</taxon>
        <taxon>Sphingobacteriaceae</taxon>
        <taxon>Pedobacter</taxon>
    </lineage>
</organism>
<dbReference type="RefSeq" id="WP_136835270.1">
    <property type="nucleotide sequence ID" value="NZ_SWBQ01000002.1"/>
</dbReference>
<dbReference type="InterPro" id="IPR013325">
    <property type="entry name" value="RNA_pol_sigma_r2"/>
</dbReference>